<dbReference type="Pfam" id="PF03205">
    <property type="entry name" value="MobB"/>
    <property type="match status" value="1"/>
</dbReference>
<evidence type="ECO:0000313" key="2">
    <source>
        <dbReference type="EMBL" id="MCB5199911.1"/>
    </source>
</evidence>
<dbReference type="Proteomes" id="UP001138961">
    <property type="component" value="Unassembled WGS sequence"/>
</dbReference>
<gene>
    <name evidence="2" type="primary">mobB</name>
    <name evidence="2" type="ORF">LGQ03_11745</name>
</gene>
<dbReference type="CDD" id="cd03116">
    <property type="entry name" value="MobB"/>
    <property type="match status" value="1"/>
</dbReference>
<protein>
    <submittedName>
        <fullName evidence="2">Molybdopterin-guanine dinucleotide biosynthesis protein B</fullName>
    </submittedName>
</protein>
<dbReference type="Gene3D" id="3.40.50.300">
    <property type="entry name" value="P-loop containing nucleotide triphosphate hydrolases"/>
    <property type="match status" value="1"/>
</dbReference>
<proteinExistence type="predicted"/>
<comment type="caution">
    <text evidence="2">The sequence shown here is derived from an EMBL/GenBank/DDBJ whole genome shotgun (WGS) entry which is preliminary data.</text>
</comment>
<dbReference type="InterPro" id="IPR052539">
    <property type="entry name" value="MGD_biosynthesis_adapter"/>
</dbReference>
<reference evidence="2" key="1">
    <citation type="submission" date="2021-10" db="EMBL/GenBank/DDBJ databases">
        <title>Loktanella gaetbuli sp. nov., isolated from a tidal flat.</title>
        <authorList>
            <person name="Park S."/>
            <person name="Yoon J.-H."/>
        </authorList>
    </citation>
    <scope>NUCLEOTIDE SEQUENCE</scope>
    <source>
        <strain evidence="2">TSTF-M6</strain>
    </source>
</reference>
<dbReference type="PANTHER" id="PTHR40072:SF1">
    <property type="entry name" value="MOLYBDOPTERIN-GUANINE DINUCLEOTIDE BIOSYNTHESIS ADAPTER PROTEIN"/>
    <property type="match status" value="1"/>
</dbReference>
<organism evidence="2 3">
    <name type="scientific">Loktanella gaetbuli</name>
    <dbReference type="NCBI Taxonomy" id="2881335"/>
    <lineage>
        <taxon>Bacteria</taxon>
        <taxon>Pseudomonadati</taxon>
        <taxon>Pseudomonadota</taxon>
        <taxon>Alphaproteobacteria</taxon>
        <taxon>Rhodobacterales</taxon>
        <taxon>Roseobacteraceae</taxon>
        <taxon>Loktanella</taxon>
    </lineage>
</organism>
<accession>A0ABS8BWU2</accession>
<dbReference type="InterPro" id="IPR027417">
    <property type="entry name" value="P-loop_NTPase"/>
</dbReference>
<dbReference type="SUPFAM" id="SSF52540">
    <property type="entry name" value="P-loop containing nucleoside triphosphate hydrolases"/>
    <property type="match status" value="1"/>
</dbReference>
<name>A0ABS8BWU2_9RHOB</name>
<dbReference type="PANTHER" id="PTHR40072">
    <property type="entry name" value="MOLYBDOPTERIN-GUANINE DINUCLEOTIDE BIOSYNTHESIS ADAPTER PROTEIN-RELATED"/>
    <property type="match status" value="1"/>
</dbReference>
<dbReference type="EMBL" id="JAJATZ010000005">
    <property type="protein sequence ID" value="MCB5199911.1"/>
    <property type="molecule type" value="Genomic_DNA"/>
</dbReference>
<dbReference type="RefSeq" id="WP_226748557.1">
    <property type="nucleotide sequence ID" value="NZ_JAJATZ010000005.1"/>
</dbReference>
<evidence type="ECO:0000259" key="1">
    <source>
        <dbReference type="Pfam" id="PF03205"/>
    </source>
</evidence>
<dbReference type="NCBIfam" id="TIGR00176">
    <property type="entry name" value="mobB"/>
    <property type="match status" value="1"/>
</dbReference>
<dbReference type="InterPro" id="IPR004435">
    <property type="entry name" value="MobB_dom"/>
</dbReference>
<keyword evidence="3" id="KW-1185">Reference proteome</keyword>
<evidence type="ECO:0000313" key="3">
    <source>
        <dbReference type="Proteomes" id="UP001138961"/>
    </source>
</evidence>
<feature type="domain" description="Molybdopterin-guanine dinucleotide biosynthesis protein B (MobB)" evidence="1">
    <location>
        <begin position="4"/>
        <end position="135"/>
    </location>
</feature>
<sequence>MKIYGITGWKNAGKTGLMERLVAEITARGFTVSTIKHAHHSVDVDQPGKDSYRHRQAGAQQVVLASANRWALMTELRGADEPPLADLLAQLAPVDLVLIEGYKRDTHPKVEAFRAVTENPLIATNDPTIRAVATDSPLDIDRPLLDLNDTAAIADFILTEVGLA</sequence>